<dbReference type="InterPro" id="IPR046150">
    <property type="entry name" value="DUF6152"/>
</dbReference>
<evidence type="ECO:0000313" key="1">
    <source>
        <dbReference type="EMBL" id="PCJ42239.1"/>
    </source>
</evidence>
<reference evidence="2" key="1">
    <citation type="submission" date="2017-08" db="EMBL/GenBank/DDBJ databases">
        <title>A dynamic microbial community with high functional redundancy inhabits the cold, oxic subseafloor aquifer.</title>
        <authorList>
            <person name="Tully B.J."/>
            <person name="Wheat C.G."/>
            <person name="Glazer B.T."/>
            <person name="Huber J.A."/>
        </authorList>
    </citation>
    <scope>NUCLEOTIDE SEQUENCE [LARGE SCALE GENOMIC DNA]</scope>
</reference>
<comment type="caution">
    <text evidence="1">The sequence shown here is derived from an EMBL/GenBank/DDBJ whole genome shotgun (WGS) entry which is preliminary data.</text>
</comment>
<dbReference type="Pfam" id="PF19649">
    <property type="entry name" value="DUF6152"/>
    <property type="match status" value="1"/>
</dbReference>
<name>A0A2A5CEE9_9GAMM</name>
<dbReference type="EMBL" id="NVWI01000003">
    <property type="protein sequence ID" value="PCJ42239.1"/>
    <property type="molecule type" value="Genomic_DNA"/>
</dbReference>
<evidence type="ECO:0000313" key="2">
    <source>
        <dbReference type="Proteomes" id="UP000228987"/>
    </source>
</evidence>
<accession>A0A2A5CEE9</accession>
<protein>
    <submittedName>
        <fullName evidence="1">Uncharacterized protein</fullName>
    </submittedName>
</protein>
<dbReference type="AlphaFoldDB" id="A0A2A5CEE9"/>
<proteinExistence type="predicted"/>
<dbReference type="Proteomes" id="UP000228987">
    <property type="component" value="Unassembled WGS sequence"/>
</dbReference>
<gene>
    <name evidence="1" type="ORF">COA71_06530</name>
</gene>
<sequence>MISLISLKILKLKSNIKVLALVLALVFLNATMPASLSAHHSTSMFDTENIIDVSGVVVHVDLKNPHSLIYIVAIDEEGNEVQWVLEAEPLSTLASNGWTSSTLSVGDEVIAFGGPARNGSRAMILRAIQLPDGRVMRT</sequence>
<organism evidence="1 2">
    <name type="scientific">SAR86 cluster bacterium</name>
    <dbReference type="NCBI Taxonomy" id="2030880"/>
    <lineage>
        <taxon>Bacteria</taxon>
        <taxon>Pseudomonadati</taxon>
        <taxon>Pseudomonadota</taxon>
        <taxon>Gammaproteobacteria</taxon>
        <taxon>SAR86 cluster</taxon>
    </lineage>
</organism>